<reference evidence="1" key="1">
    <citation type="journal article" date="2014" name="Int. J. Syst. Evol. Microbiol.">
        <title>Complete genome sequence of Corynebacterium casei LMG S-19264T (=DSM 44701T), isolated from a smear-ripened cheese.</title>
        <authorList>
            <consortium name="US DOE Joint Genome Institute (JGI-PGF)"/>
            <person name="Walter F."/>
            <person name="Albersmeier A."/>
            <person name="Kalinowski J."/>
            <person name="Ruckert C."/>
        </authorList>
    </citation>
    <scope>NUCLEOTIDE SEQUENCE</scope>
    <source>
        <strain evidence="1">KCTC 23310</strain>
    </source>
</reference>
<dbReference type="AlphaFoldDB" id="A0A918THZ5"/>
<dbReference type="Proteomes" id="UP000638981">
    <property type="component" value="Unassembled WGS sequence"/>
</dbReference>
<evidence type="ECO:0000313" key="1">
    <source>
        <dbReference type="EMBL" id="GHC47806.1"/>
    </source>
</evidence>
<dbReference type="RefSeq" id="WP_189410251.1">
    <property type="nucleotide sequence ID" value="NZ_BMYJ01000002.1"/>
</dbReference>
<dbReference type="EMBL" id="BMYJ01000002">
    <property type="protein sequence ID" value="GHC47806.1"/>
    <property type="molecule type" value="Genomic_DNA"/>
</dbReference>
<dbReference type="Pfam" id="PF09926">
    <property type="entry name" value="DUF2158"/>
    <property type="match status" value="1"/>
</dbReference>
<reference evidence="1" key="2">
    <citation type="submission" date="2020-09" db="EMBL/GenBank/DDBJ databases">
        <authorList>
            <person name="Sun Q."/>
            <person name="Kim S."/>
        </authorList>
    </citation>
    <scope>NUCLEOTIDE SEQUENCE</scope>
    <source>
        <strain evidence="1">KCTC 23310</strain>
    </source>
</reference>
<gene>
    <name evidence="1" type="ORF">GCM10007315_07110</name>
</gene>
<evidence type="ECO:0000313" key="2">
    <source>
        <dbReference type="Proteomes" id="UP000638981"/>
    </source>
</evidence>
<organism evidence="1 2">
    <name type="scientific">Neogemmobacter tilapiae</name>
    <dbReference type="NCBI Taxonomy" id="875041"/>
    <lineage>
        <taxon>Bacteria</taxon>
        <taxon>Pseudomonadati</taxon>
        <taxon>Pseudomonadota</taxon>
        <taxon>Alphaproteobacteria</taxon>
        <taxon>Rhodobacterales</taxon>
        <taxon>Paracoccaceae</taxon>
        <taxon>Neogemmobacter</taxon>
    </lineage>
</organism>
<name>A0A918THZ5_9RHOB</name>
<protein>
    <recommendedName>
        <fullName evidence="3">DUF2158 domain-containing protein</fullName>
    </recommendedName>
</protein>
<evidence type="ECO:0008006" key="3">
    <source>
        <dbReference type="Google" id="ProtNLM"/>
    </source>
</evidence>
<comment type="caution">
    <text evidence="1">The sequence shown here is derived from an EMBL/GenBank/DDBJ whole genome shotgun (WGS) entry which is preliminary data.</text>
</comment>
<sequence length="60" mass="6899">MSATLDIGDVVQLRSGGPWMTVSDLDRDRTGHKRVHCTWVDGRSQKFRIYRPAVLEKLNE</sequence>
<dbReference type="InterPro" id="IPR019226">
    <property type="entry name" value="DUF2158"/>
</dbReference>
<keyword evidence="2" id="KW-1185">Reference proteome</keyword>
<proteinExistence type="predicted"/>
<accession>A0A918THZ5</accession>